<dbReference type="GO" id="GO:0006739">
    <property type="term" value="P:NADP+ metabolic process"/>
    <property type="evidence" value="ECO:0007669"/>
    <property type="project" value="TreeGrafter"/>
</dbReference>
<feature type="compositionally biased region" description="Pro residues" evidence="13">
    <location>
        <begin position="352"/>
        <end position="365"/>
    </location>
</feature>
<evidence type="ECO:0000256" key="10">
    <source>
        <dbReference type="ARBA" id="ARBA00023002"/>
    </source>
</evidence>
<dbReference type="InterPro" id="IPR004790">
    <property type="entry name" value="Isocitrate_DH_NADP"/>
</dbReference>
<dbReference type="GO" id="GO:0006099">
    <property type="term" value="P:tricarboxylic acid cycle"/>
    <property type="evidence" value="ECO:0007669"/>
    <property type="project" value="UniProtKB-KW"/>
</dbReference>
<dbReference type="PANTHER" id="PTHR11822">
    <property type="entry name" value="NADP-SPECIFIC ISOCITRATE DEHYDROGENASE"/>
    <property type="match status" value="1"/>
</dbReference>
<dbReference type="PANTHER" id="PTHR11822:SF21">
    <property type="entry name" value="ISOCITRATE DEHYDROGENASE [NADP], MITOCHONDRIAL"/>
    <property type="match status" value="1"/>
</dbReference>
<evidence type="ECO:0000256" key="5">
    <source>
        <dbReference type="ARBA" id="ARBA00022435"/>
    </source>
</evidence>
<dbReference type="SMART" id="SM01329">
    <property type="entry name" value="Iso_dh"/>
    <property type="match status" value="1"/>
</dbReference>
<keyword evidence="8" id="KW-0460">Magnesium</keyword>
<dbReference type="PROSITE" id="PS00061">
    <property type="entry name" value="ADH_SHORT"/>
    <property type="match status" value="1"/>
</dbReference>
<keyword evidence="5" id="KW-0329">Glyoxylate bypass</keyword>
<dbReference type="InterPro" id="IPR024084">
    <property type="entry name" value="IsoPropMal-DH-like_dom"/>
</dbReference>
<comment type="cofactor">
    <cofactor evidence="1">
        <name>Mn(2+)</name>
        <dbReference type="ChEBI" id="CHEBI:29035"/>
    </cofactor>
</comment>
<dbReference type="SUPFAM" id="SSF53659">
    <property type="entry name" value="Isocitrate/Isopropylmalate dehydrogenase-like"/>
    <property type="match status" value="1"/>
</dbReference>
<organism evidence="15 16">
    <name type="scientific">Stachybotrys chlorohalonatus (strain IBT 40285)</name>
    <dbReference type="NCBI Taxonomy" id="1283841"/>
    <lineage>
        <taxon>Eukaryota</taxon>
        <taxon>Fungi</taxon>
        <taxon>Dikarya</taxon>
        <taxon>Ascomycota</taxon>
        <taxon>Pezizomycotina</taxon>
        <taxon>Sordariomycetes</taxon>
        <taxon>Hypocreomycetidae</taxon>
        <taxon>Hypocreales</taxon>
        <taxon>Stachybotryaceae</taxon>
        <taxon>Stachybotrys</taxon>
    </lineage>
</organism>
<keyword evidence="7" id="KW-0479">Metal-binding</keyword>
<dbReference type="Proteomes" id="UP000028524">
    <property type="component" value="Unassembled WGS sequence"/>
</dbReference>
<dbReference type="PRINTS" id="PR00081">
    <property type="entry name" value="GDHRDH"/>
</dbReference>
<dbReference type="PRINTS" id="PR00080">
    <property type="entry name" value="SDRFAMILY"/>
</dbReference>
<dbReference type="GO" id="GO:0004450">
    <property type="term" value="F:isocitrate dehydrogenase (NADP+) activity"/>
    <property type="evidence" value="ECO:0007669"/>
    <property type="project" value="UniProtKB-EC"/>
</dbReference>
<comment type="catalytic activity">
    <reaction evidence="12">
        <text>D-threo-isocitrate + NADP(+) = 2-oxoglutarate + CO2 + NADPH</text>
        <dbReference type="Rhea" id="RHEA:19629"/>
        <dbReference type="ChEBI" id="CHEBI:15562"/>
        <dbReference type="ChEBI" id="CHEBI:16526"/>
        <dbReference type="ChEBI" id="CHEBI:16810"/>
        <dbReference type="ChEBI" id="CHEBI:57783"/>
        <dbReference type="ChEBI" id="CHEBI:58349"/>
        <dbReference type="EC" id="1.1.1.42"/>
    </reaction>
</comment>
<keyword evidence="6" id="KW-0816">Tricarboxylic acid cycle</keyword>
<dbReference type="GO" id="GO:0006097">
    <property type="term" value="P:glyoxylate cycle"/>
    <property type="evidence" value="ECO:0007669"/>
    <property type="project" value="UniProtKB-KW"/>
</dbReference>
<dbReference type="GO" id="GO:0000287">
    <property type="term" value="F:magnesium ion binding"/>
    <property type="evidence" value="ECO:0007669"/>
    <property type="project" value="InterPro"/>
</dbReference>
<evidence type="ECO:0000256" key="1">
    <source>
        <dbReference type="ARBA" id="ARBA00001936"/>
    </source>
</evidence>
<dbReference type="GO" id="GO:0051287">
    <property type="term" value="F:NAD binding"/>
    <property type="evidence" value="ECO:0007669"/>
    <property type="project" value="InterPro"/>
</dbReference>
<dbReference type="OrthoDB" id="248923at2759"/>
<dbReference type="Gene3D" id="3.40.50.720">
    <property type="entry name" value="NAD(P)-binding Rossmann-like Domain"/>
    <property type="match status" value="1"/>
</dbReference>
<gene>
    <name evidence="15" type="ORF">S40285_03571</name>
</gene>
<dbReference type="EMBL" id="KL660856">
    <property type="protein sequence ID" value="KFA61389.1"/>
    <property type="molecule type" value="Genomic_DNA"/>
</dbReference>
<keyword evidence="16" id="KW-1185">Reference proteome</keyword>
<evidence type="ECO:0000256" key="7">
    <source>
        <dbReference type="ARBA" id="ARBA00022723"/>
    </source>
</evidence>
<comment type="cofactor">
    <cofactor evidence="2">
        <name>Mg(2+)</name>
        <dbReference type="ChEBI" id="CHEBI:18420"/>
    </cofactor>
</comment>
<dbReference type="CDD" id="cd05233">
    <property type="entry name" value="SDR_c"/>
    <property type="match status" value="1"/>
</dbReference>
<dbReference type="Pfam" id="PF00180">
    <property type="entry name" value="Iso_dh"/>
    <property type="match status" value="1"/>
</dbReference>
<evidence type="ECO:0000256" key="6">
    <source>
        <dbReference type="ARBA" id="ARBA00022532"/>
    </source>
</evidence>
<keyword evidence="10" id="KW-0560">Oxidoreductase</keyword>
<comment type="similarity">
    <text evidence="3">Belongs to the isocitrate and isopropylmalate dehydrogenases family.</text>
</comment>
<feature type="region of interest" description="Disordered" evidence="13">
    <location>
        <begin position="352"/>
        <end position="373"/>
    </location>
</feature>
<evidence type="ECO:0000256" key="11">
    <source>
        <dbReference type="ARBA" id="ARBA00023211"/>
    </source>
</evidence>
<accession>A0A084QBQ4</accession>
<evidence type="ECO:0000259" key="14">
    <source>
        <dbReference type="SMART" id="SM01329"/>
    </source>
</evidence>
<evidence type="ECO:0000256" key="2">
    <source>
        <dbReference type="ARBA" id="ARBA00001946"/>
    </source>
</evidence>
<dbReference type="NCBIfam" id="NF006156">
    <property type="entry name" value="PRK08299.1"/>
    <property type="match status" value="1"/>
</dbReference>
<dbReference type="InterPro" id="IPR019818">
    <property type="entry name" value="IsoCit/isopropylmalate_DH_CS"/>
</dbReference>
<dbReference type="InParanoid" id="A0A084QBQ4"/>
<evidence type="ECO:0000256" key="3">
    <source>
        <dbReference type="ARBA" id="ARBA00007769"/>
    </source>
</evidence>
<reference evidence="15 16" key="1">
    <citation type="journal article" date="2014" name="BMC Genomics">
        <title>Comparative genome sequencing reveals chemotype-specific gene clusters in the toxigenic black mold Stachybotrys.</title>
        <authorList>
            <person name="Semeiks J."/>
            <person name="Borek D."/>
            <person name="Otwinowski Z."/>
            <person name="Grishin N.V."/>
        </authorList>
    </citation>
    <scope>NUCLEOTIDE SEQUENCE [LARGE SCALE GENOMIC DNA]</scope>
    <source>
        <strain evidence="15 16">IBT 40285</strain>
    </source>
</reference>
<dbReference type="GO" id="GO:0006102">
    <property type="term" value="P:isocitrate metabolic process"/>
    <property type="evidence" value="ECO:0007669"/>
    <property type="project" value="InterPro"/>
</dbReference>
<dbReference type="InterPro" id="IPR020904">
    <property type="entry name" value="Sc_DH/Rdtase_CS"/>
</dbReference>
<evidence type="ECO:0000256" key="12">
    <source>
        <dbReference type="ARBA" id="ARBA00023554"/>
    </source>
</evidence>
<sequence length="857" mass="94293">MASGAKSFFITGAGQGIGRGLSRLLLGSGHRVFMVDVNETELNHTAQLLSKSHGRGRDFEATTCDVRQPTQIKEAVAQADKLFGSRLDCLVNNAAYTGGVGGTSLSDMTLEEWNRSLETNLTGPMLVTQACLPLLRRARGCVVHMSSTRAFMSEPNNEAYSTTKAGLLGLVQSMAVSLAPDGIRVSAVVPGWIHVGNECKHADEEGVKWEDGLGEEDMRWQLTGRVGKVEDVMRAVVYLAESEGVTGVEMVYLARGEISPSPNAVALPTQVLAAFQRRHRASKCYDDIGCFAPTVLVLVDQHHLDKSFPVRFHLASCPELVARTTATPHQTKRRSSARHLLAITPVGLAAIPSPPSPPLHTPPRNPDQQSSVVPSRRTYRLIALLPPQPLPNSKPSLPPAAPGRFCSPAMNATRLLASRLPLRPRFSVASPSAVYFGAVQTRTMASASGKIKVKNPVVELDGDEMTRIIWQSIKDKFIFPYLDVDLKYYDLGLEHRDKTDDKVTLDAAEAIKKYSVGVKCATITPDEARVKEFHLKQMWLSPNGTIRNALGGTVFREPIVIPRIPRLVSGWKKPIIIGRHAFGDQYRAKDKVIEGAGKLSMVFTPEGGEPQEIEVFQFKDGGVAQTQYNTDESITGFAHSSFKLALTKELPLYMSTKNTILKKYDGRFKDIFQHLYDTQYKAEFEAKGIWYEHRLIDDMVAQMIKSTGGYIMALKNYDGDVQSDIVAQGFGSLGLMTSVLITPDGKTFESEAAHGTVTRHYREHQKGRETSTNPIASIFAWTRGLAQRGRLDDTPDVVAFAESLEQACVETVDLDGIMTKDLALACGKTERKDYVTTNEYLAAVEKRFKSNLEAKLK</sequence>
<evidence type="ECO:0000256" key="9">
    <source>
        <dbReference type="ARBA" id="ARBA00022857"/>
    </source>
</evidence>
<keyword evidence="9" id="KW-0521">NADP</keyword>
<name>A0A084QBQ4_STAC4</name>
<dbReference type="SUPFAM" id="SSF51735">
    <property type="entry name" value="NAD(P)-binding Rossmann-fold domains"/>
    <property type="match status" value="1"/>
</dbReference>
<dbReference type="FunFam" id="3.40.50.720:FF:000084">
    <property type="entry name" value="Short-chain dehydrogenase reductase"/>
    <property type="match status" value="1"/>
</dbReference>
<dbReference type="PROSITE" id="PS00470">
    <property type="entry name" value="IDH_IMDH"/>
    <property type="match status" value="1"/>
</dbReference>
<dbReference type="STRING" id="1283841.A0A084QBQ4"/>
<dbReference type="HOGENOM" id="CLU_333502_0_0_1"/>
<dbReference type="InterPro" id="IPR036291">
    <property type="entry name" value="NAD(P)-bd_dom_sf"/>
</dbReference>
<dbReference type="InterPro" id="IPR002347">
    <property type="entry name" value="SDR_fam"/>
</dbReference>
<dbReference type="Pfam" id="PF13561">
    <property type="entry name" value="adh_short_C2"/>
    <property type="match status" value="1"/>
</dbReference>
<evidence type="ECO:0000256" key="13">
    <source>
        <dbReference type="SAM" id="MobiDB-lite"/>
    </source>
</evidence>
<evidence type="ECO:0000256" key="4">
    <source>
        <dbReference type="ARBA" id="ARBA00013013"/>
    </source>
</evidence>
<evidence type="ECO:0000256" key="8">
    <source>
        <dbReference type="ARBA" id="ARBA00022842"/>
    </source>
</evidence>
<dbReference type="AlphaFoldDB" id="A0A084QBQ4"/>
<evidence type="ECO:0000313" key="16">
    <source>
        <dbReference type="Proteomes" id="UP000028524"/>
    </source>
</evidence>
<evidence type="ECO:0000313" key="15">
    <source>
        <dbReference type="EMBL" id="KFA61389.1"/>
    </source>
</evidence>
<proteinExistence type="inferred from homology"/>
<feature type="domain" description="Isopropylmalate dehydrogenase-like" evidence="14">
    <location>
        <begin position="456"/>
        <end position="844"/>
    </location>
</feature>
<protein>
    <recommendedName>
        <fullName evidence="4">isocitrate dehydrogenase (NADP(+))</fullName>
        <ecNumber evidence="4">1.1.1.42</ecNumber>
    </recommendedName>
</protein>
<dbReference type="GO" id="GO:0005739">
    <property type="term" value="C:mitochondrion"/>
    <property type="evidence" value="ECO:0007669"/>
    <property type="project" value="TreeGrafter"/>
</dbReference>
<dbReference type="Gene3D" id="3.40.718.10">
    <property type="entry name" value="Isopropylmalate Dehydrogenase"/>
    <property type="match status" value="1"/>
</dbReference>
<dbReference type="NCBIfam" id="TIGR00127">
    <property type="entry name" value="nadp_idh_euk"/>
    <property type="match status" value="1"/>
</dbReference>
<dbReference type="FunFam" id="3.40.718.10:FF:000002">
    <property type="entry name" value="Isocitrate dehydrogenase [NADP]"/>
    <property type="match status" value="1"/>
</dbReference>
<keyword evidence="11" id="KW-0464">Manganese</keyword>
<dbReference type="EC" id="1.1.1.42" evidence="4"/>